<dbReference type="GeneID" id="63766046"/>
<feature type="domain" description="DUF7624" evidence="11">
    <location>
        <begin position="1430"/>
        <end position="1553"/>
    </location>
</feature>
<evidence type="ECO:0000256" key="9">
    <source>
        <dbReference type="SAM" id="MobiDB-lite"/>
    </source>
</evidence>
<dbReference type="Proteomes" id="UP000184356">
    <property type="component" value="Unassembled WGS sequence"/>
</dbReference>
<dbReference type="InterPro" id="IPR053826">
    <property type="entry name" value="WDR75"/>
</dbReference>
<dbReference type="GO" id="GO:0006364">
    <property type="term" value="P:rRNA processing"/>
    <property type="evidence" value="ECO:0007669"/>
    <property type="project" value="UniProtKB-KW"/>
</dbReference>
<keyword evidence="5" id="KW-0677">Repeat</keyword>
<dbReference type="PANTHER" id="PTHR44215:SF1">
    <property type="entry name" value="WD REPEAT-CONTAINING PROTEIN 75"/>
    <property type="match status" value="1"/>
</dbReference>
<dbReference type="Gene3D" id="2.130.10.10">
    <property type="entry name" value="YVTN repeat-like/Quinoprotein amine dehydrogenase"/>
    <property type="match status" value="2"/>
</dbReference>
<feature type="region of interest" description="Disordered" evidence="9">
    <location>
        <begin position="15"/>
        <end position="58"/>
    </location>
</feature>
<name>A0A1L9T3Z0_9EURO</name>
<evidence type="ECO:0000259" key="11">
    <source>
        <dbReference type="Pfam" id="PF24616"/>
    </source>
</evidence>
<keyword evidence="13" id="KW-1185">Reference proteome</keyword>
<dbReference type="InterPro" id="IPR057644">
    <property type="entry name" value="Beta-prop_WDR75_2nd"/>
</dbReference>
<evidence type="ECO:0000256" key="2">
    <source>
        <dbReference type="ARBA" id="ARBA00022517"/>
    </source>
</evidence>
<dbReference type="InterPro" id="IPR036322">
    <property type="entry name" value="WD40_repeat_dom_sf"/>
</dbReference>
<evidence type="ECO:0000256" key="7">
    <source>
        <dbReference type="ARBA" id="ARBA00023242"/>
    </source>
</evidence>
<feature type="region of interest" description="Disordered" evidence="9">
    <location>
        <begin position="1387"/>
        <end position="1428"/>
    </location>
</feature>
<dbReference type="InterPro" id="IPR001680">
    <property type="entry name" value="WD40_rpt"/>
</dbReference>
<dbReference type="InterPro" id="IPR056041">
    <property type="entry name" value="DUF7624"/>
</dbReference>
<dbReference type="SMART" id="SM00320">
    <property type="entry name" value="WD40"/>
    <property type="match status" value="3"/>
</dbReference>
<dbReference type="Pfam" id="PF23869">
    <property type="entry name" value="Beta-prop_WDR75_1st"/>
    <property type="match status" value="1"/>
</dbReference>
<dbReference type="Pfam" id="PF23769">
    <property type="entry name" value="Beta-prop_WDR75_2nd"/>
    <property type="match status" value="1"/>
</dbReference>
<dbReference type="SUPFAM" id="SSF50969">
    <property type="entry name" value="YVTN repeat-like/Quinoprotein amine dehydrogenase"/>
    <property type="match status" value="1"/>
</dbReference>
<evidence type="ECO:0000256" key="8">
    <source>
        <dbReference type="PROSITE-ProRule" id="PRU00221"/>
    </source>
</evidence>
<evidence type="ECO:0000256" key="3">
    <source>
        <dbReference type="ARBA" id="ARBA00022552"/>
    </source>
</evidence>
<keyword evidence="2" id="KW-0690">Ribosome biogenesis</keyword>
<dbReference type="GO" id="GO:2000234">
    <property type="term" value="P:positive regulation of rRNA processing"/>
    <property type="evidence" value="ECO:0007669"/>
    <property type="project" value="TreeGrafter"/>
</dbReference>
<dbReference type="GO" id="GO:0032040">
    <property type="term" value="C:small-subunit processome"/>
    <property type="evidence" value="ECO:0007669"/>
    <property type="project" value="InterPro"/>
</dbReference>
<evidence type="ECO:0000256" key="4">
    <source>
        <dbReference type="ARBA" id="ARBA00022574"/>
    </source>
</evidence>
<feature type="repeat" description="WD" evidence="8">
    <location>
        <begin position="344"/>
        <end position="385"/>
    </location>
</feature>
<comment type="subcellular location">
    <subcellularLocation>
        <location evidence="1">Nucleus</location>
        <location evidence="1">Nucleolus</location>
    </subcellularLocation>
</comment>
<keyword evidence="6" id="KW-0804">Transcription</keyword>
<feature type="compositionally biased region" description="Basic and acidic residues" evidence="9">
    <location>
        <begin position="1070"/>
        <end position="1090"/>
    </location>
</feature>
<keyword evidence="4 8" id="KW-0853">WD repeat</keyword>
<proteinExistence type="predicted"/>
<feature type="domain" description="WD repeat-containing protein 75 second beta-propeller" evidence="10">
    <location>
        <begin position="548"/>
        <end position="671"/>
    </location>
</feature>
<dbReference type="PROSITE" id="PS50082">
    <property type="entry name" value="WD_REPEATS_2"/>
    <property type="match status" value="1"/>
</dbReference>
<dbReference type="PROSITE" id="PS50294">
    <property type="entry name" value="WD_REPEATS_REGION"/>
    <property type="match status" value="1"/>
</dbReference>
<dbReference type="SUPFAM" id="SSF50978">
    <property type="entry name" value="WD40 repeat-like"/>
    <property type="match status" value="1"/>
</dbReference>
<evidence type="ECO:0000256" key="6">
    <source>
        <dbReference type="ARBA" id="ARBA00023163"/>
    </source>
</evidence>
<evidence type="ECO:0000259" key="10">
    <source>
        <dbReference type="Pfam" id="PF23769"/>
    </source>
</evidence>
<keyword evidence="7" id="KW-0539">Nucleus</keyword>
<dbReference type="EMBL" id="KV878595">
    <property type="protein sequence ID" value="OJJ54013.1"/>
    <property type="molecule type" value="Genomic_DNA"/>
</dbReference>
<dbReference type="VEuPathDB" id="FungiDB:ASPSYDRAFT_61369"/>
<accession>A0A1L9T3Z0</accession>
<dbReference type="PANTHER" id="PTHR44215">
    <property type="entry name" value="WD REPEAT-CONTAINING PROTEIN 75"/>
    <property type="match status" value="1"/>
</dbReference>
<feature type="region of interest" description="Disordered" evidence="9">
    <location>
        <begin position="1050"/>
        <end position="1090"/>
    </location>
</feature>
<reference evidence="13" key="1">
    <citation type="journal article" date="2017" name="Genome Biol.">
        <title>Comparative genomics reveals high biological diversity and specific adaptations in the industrially and medically important fungal genus Aspergillus.</title>
        <authorList>
            <person name="de Vries R.P."/>
            <person name="Riley R."/>
            <person name="Wiebenga A."/>
            <person name="Aguilar-Osorio G."/>
            <person name="Amillis S."/>
            <person name="Uchima C.A."/>
            <person name="Anderluh G."/>
            <person name="Asadollahi M."/>
            <person name="Askin M."/>
            <person name="Barry K."/>
            <person name="Battaglia E."/>
            <person name="Bayram O."/>
            <person name="Benocci T."/>
            <person name="Braus-Stromeyer S.A."/>
            <person name="Caldana C."/>
            <person name="Canovas D."/>
            <person name="Cerqueira G.C."/>
            <person name="Chen F."/>
            <person name="Chen W."/>
            <person name="Choi C."/>
            <person name="Clum A."/>
            <person name="Dos Santos R.A."/>
            <person name="Damasio A.R."/>
            <person name="Diallinas G."/>
            <person name="Emri T."/>
            <person name="Fekete E."/>
            <person name="Flipphi M."/>
            <person name="Freyberg S."/>
            <person name="Gallo A."/>
            <person name="Gournas C."/>
            <person name="Habgood R."/>
            <person name="Hainaut M."/>
            <person name="Harispe M.L."/>
            <person name="Henrissat B."/>
            <person name="Hilden K.S."/>
            <person name="Hope R."/>
            <person name="Hossain A."/>
            <person name="Karabika E."/>
            <person name="Karaffa L."/>
            <person name="Karanyi Z."/>
            <person name="Krasevec N."/>
            <person name="Kuo A."/>
            <person name="Kusch H."/>
            <person name="LaButti K."/>
            <person name="Lagendijk E.L."/>
            <person name="Lapidus A."/>
            <person name="Levasseur A."/>
            <person name="Lindquist E."/>
            <person name="Lipzen A."/>
            <person name="Logrieco A.F."/>
            <person name="MacCabe A."/>
            <person name="Maekelae M.R."/>
            <person name="Malavazi I."/>
            <person name="Melin P."/>
            <person name="Meyer V."/>
            <person name="Mielnichuk N."/>
            <person name="Miskei M."/>
            <person name="Molnar A.P."/>
            <person name="Mule G."/>
            <person name="Ngan C.Y."/>
            <person name="Orejas M."/>
            <person name="Orosz E."/>
            <person name="Ouedraogo J.P."/>
            <person name="Overkamp K.M."/>
            <person name="Park H.-S."/>
            <person name="Perrone G."/>
            <person name="Piumi F."/>
            <person name="Punt P.J."/>
            <person name="Ram A.F."/>
            <person name="Ramon A."/>
            <person name="Rauscher S."/>
            <person name="Record E."/>
            <person name="Riano-Pachon D.M."/>
            <person name="Robert V."/>
            <person name="Roehrig J."/>
            <person name="Ruller R."/>
            <person name="Salamov A."/>
            <person name="Salih N.S."/>
            <person name="Samson R.A."/>
            <person name="Sandor E."/>
            <person name="Sanguinetti M."/>
            <person name="Schuetze T."/>
            <person name="Sepcic K."/>
            <person name="Shelest E."/>
            <person name="Sherlock G."/>
            <person name="Sophianopoulou V."/>
            <person name="Squina F.M."/>
            <person name="Sun H."/>
            <person name="Susca A."/>
            <person name="Todd R.B."/>
            <person name="Tsang A."/>
            <person name="Unkles S.E."/>
            <person name="van de Wiele N."/>
            <person name="van Rossen-Uffink D."/>
            <person name="Oliveira J.V."/>
            <person name="Vesth T.C."/>
            <person name="Visser J."/>
            <person name="Yu J.-H."/>
            <person name="Zhou M."/>
            <person name="Andersen M.R."/>
            <person name="Archer D.B."/>
            <person name="Baker S.E."/>
            <person name="Benoit I."/>
            <person name="Brakhage A.A."/>
            <person name="Braus G.H."/>
            <person name="Fischer R."/>
            <person name="Frisvad J.C."/>
            <person name="Goldman G.H."/>
            <person name="Houbraken J."/>
            <person name="Oakley B."/>
            <person name="Pocsi I."/>
            <person name="Scazzocchio C."/>
            <person name="Seiboth B."/>
            <person name="vanKuyk P.A."/>
            <person name="Wortman J."/>
            <person name="Dyer P.S."/>
            <person name="Grigoriev I.V."/>
        </authorList>
    </citation>
    <scope>NUCLEOTIDE SEQUENCE [LARGE SCALE GENOMIC DNA]</scope>
    <source>
        <strain evidence="13">CBS 593.65</strain>
    </source>
</reference>
<evidence type="ECO:0000313" key="12">
    <source>
        <dbReference type="EMBL" id="OJJ54013.1"/>
    </source>
</evidence>
<dbReference type="Pfam" id="PF24616">
    <property type="entry name" value="DUF7624"/>
    <property type="match status" value="1"/>
</dbReference>
<organism evidence="12 13">
    <name type="scientific">Aspergillus sydowii CBS 593.65</name>
    <dbReference type="NCBI Taxonomy" id="1036612"/>
    <lineage>
        <taxon>Eukaryota</taxon>
        <taxon>Fungi</taxon>
        <taxon>Dikarya</taxon>
        <taxon>Ascomycota</taxon>
        <taxon>Pezizomycotina</taxon>
        <taxon>Eurotiomycetes</taxon>
        <taxon>Eurotiomycetidae</taxon>
        <taxon>Eurotiales</taxon>
        <taxon>Aspergillaceae</taxon>
        <taxon>Aspergillus</taxon>
        <taxon>Aspergillus subgen. Nidulantes</taxon>
    </lineage>
</organism>
<evidence type="ECO:0000313" key="13">
    <source>
        <dbReference type="Proteomes" id="UP000184356"/>
    </source>
</evidence>
<protein>
    <submittedName>
        <fullName evidence="12">Uncharacterized protein</fullName>
    </submittedName>
</protein>
<evidence type="ECO:0000256" key="5">
    <source>
        <dbReference type="ARBA" id="ARBA00022737"/>
    </source>
</evidence>
<dbReference type="InterPro" id="IPR015943">
    <property type="entry name" value="WD40/YVTN_repeat-like_dom_sf"/>
</dbReference>
<keyword evidence="3" id="KW-0698">rRNA processing</keyword>
<sequence>MSTIDYASAARLAKRSRPSEVALENMQTRREGTKRRRTSTGDDVVEGHPKSPTASELSQKPACYYTTSEVAVSIDDKNATRPSDCWSLTRGIAGQFTHLDPMLSADEQYLFLGLETAIHIYSVATSRLFRVLEVGHGDSIIGYLLSPFSPEHIHIFIASGSVSEWDWLSNKQLAHWKTSSHKTISADLICNTSMHNTTDTYSQLLCLRERKNGRRELTITPLNTETPKSTVLLETDANINNFKIIGSGQAIIAYGGSRMFLGTSCLTPDSELANYAWREVKLAATITCIDIKQGKPRGSENKKVPDFAIAVGGVDGSILIYHDALSFFGVKGGEDKKPAAPRRLHWHRNPVMAVRWSNDGNYVLSGGHESVMVLWQLDTGRKQFLPHLSSPICNIVVSGSGNSYIIKLADNRVVVLSARELQPLATITGLQLCARTFAATLHPKCPDQLLITVPTSHQLTHDGITSTGAPVLQTYDIRSGSHISRQALARTNATALNIGPDGARLLTPNIEYLSVSEDGKWMATIDSWDPYPEDVEALNMNHGIYFDSGEIYLKFWRWNETSSLWQLVTRIDNPHLSANGSANVFGIASRPNGHEFATIGSDGLLRLWRPVIRQRHGMKRDSEQAPETWKCRNTLDLRGYLKSYNVNSTHLSSASVCFSEDGSVLAASLQSDATDLGLTILIDVRSCCIRYSKVGVYSGDISAAAFLGCYFLIATDRSVFMWDTVNDVVKAIEHPELQSNNDSDPRILAVNSRTQTFATTSKDLQKRATSKRLRKSRFTVQVYDVNSATLLSRFQLAKEPVALISNSHSAEYIVVDAGADVQRIGCAGRASPLVHSDNNLVQYSSLGLENLFRRHPTSVVNKSSTSTNIADLKAGPSERIGLAGVFGDTPPFVLPPSRIVFRDLVKALSLCTDYPRSVEQHLPAQATGTSEGSHSSFIIPTADVDSYGPGVSDNEAENIPISATKATASRHISQEKLAIQTTTLNLGHSRTGPEDDEPKSVIHDTAGSSGFELNAWQCWDKTPKSQVETIASSGSPKSIDIMSESIGEQRAKRVSSSPISPPPLTTSIEPTRDWSEKGTPRAQTRQDFEGIDKRLHLSSLEDIPEGIDSYKRATGSDDQGADQPVSKTEYFPMGSAEITALQAALVECWSLCNTLATLSSIHRERGSFAVKTQDDAWKSCWRLCQQLYAGQVDDHASQVNPTLDLCRNFCQTLFETRVRDSEASDSVLRVSFELNNHLYNTHDRDLPDAFRERTLDFYITLCHRLMKQRDRVPETDSLLSACWSLAEMLFSIRQNKKAGRVVHEELLGSAVQACWELCDIFREGWTQRNLRNSDRGTPRPSQATFTLAEKQIKQSDIARAEDVLPCPRNPETPTTIFEDIGTISPNEGPAQSICRPGQDQDKASHTNWSSNASSISGKSHSSERTSSTNTVITLSNDLNINGLRVLIAKAALNNGFQRNGSQSLSSFVKSLSSDAFGPAPWQVALLKHYKSLVAFEPTFQDIESATRASAMDISKTVKLMAQSGRYLWLSDLYRLVFGFHVDEGMNCDAIMLQI</sequence>
<dbReference type="STRING" id="1036612.A0A1L9T3Z0"/>
<dbReference type="RefSeq" id="XP_040697819.1">
    <property type="nucleotide sequence ID" value="XM_040849973.1"/>
</dbReference>
<dbReference type="GO" id="GO:0045943">
    <property type="term" value="P:positive regulation of transcription by RNA polymerase I"/>
    <property type="evidence" value="ECO:0007669"/>
    <property type="project" value="InterPro"/>
</dbReference>
<dbReference type="OrthoDB" id="4096at2759"/>
<dbReference type="InterPro" id="IPR011044">
    <property type="entry name" value="Quino_amine_DH_bsu"/>
</dbReference>
<gene>
    <name evidence="12" type="ORF">ASPSYDRAFT_61369</name>
</gene>
<evidence type="ECO:0000256" key="1">
    <source>
        <dbReference type="ARBA" id="ARBA00004604"/>
    </source>
</evidence>
<dbReference type="GO" id="GO:0003723">
    <property type="term" value="F:RNA binding"/>
    <property type="evidence" value="ECO:0007669"/>
    <property type="project" value="InterPro"/>
</dbReference>
<feature type="compositionally biased region" description="Polar residues" evidence="9">
    <location>
        <begin position="1405"/>
        <end position="1428"/>
    </location>
</feature>